<dbReference type="RefSeq" id="WP_105871194.1">
    <property type="nucleotide sequence ID" value="NZ_PVLV01000490.1"/>
</dbReference>
<dbReference type="AlphaFoldDB" id="A0A2S9PQ22"/>
<dbReference type="InterPro" id="IPR046151">
    <property type="entry name" value="DUF6153"/>
</dbReference>
<proteinExistence type="predicted"/>
<accession>A0A2S9PQ22</accession>
<sequence length="140" mass="13548">MSTGHRFPQPRPTAYQLLLVLAVLAGVAAMHGLAPGPATVLPPSAHGQAHAPAMTTGHVPGDPCDHLDAPGGGHGGPGGHLEHADPTCAASGVSTAPATAPLAPSGVATATADAPGAGPSAATATDRAPPDLARLQLLRI</sequence>
<evidence type="ECO:0000313" key="3">
    <source>
        <dbReference type="Proteomes" id="UP000239322"/>
    </source>
</evidence>
<dbReference type="EMBL" id="PVLV01000490">
    <property type="protein sequence ID" value="PRH76501.1"/>
    <property type="molecule type" value="Genomic_DNA"/>
</dbReference>
<gene>
    <name evidence="2" type="ORF">C6N75_25260</name>
</gene>
<dbReference type="Proteomes" id="UP000239322">
    <property type="component" value="Unassembled WGS sequence"/>
</dbReference>
<name>A0A2S9PQ22_9ACTN</name>
<organism evidence="2 3">
    <name type="scientific">Streptomyces solincola</name>
    <dbReference type="NCBI Taxonomy" id="2100817"/>
    <lineage>
        <taxon>Bacteria</taxon>
        <taxon>Bacillati</taxon>
        <taxon>Actinomycetota</taxon>
        <taxon>Actinomycetes</taxon>
        <taxon>Kitasatosporales</taxon>
        <taxon>Streptomycetaceae</taxon>
        <taxon>Streptomyces</taxon>
    </lineage>
</organism>
<feature type="region of interest" description="Disordered" evidence="1">
    <location>
        <begin position="41"/>
        <end position="130"/>
    </location>
</feature>
<feature type="compositionally biased region" description="Low complexity" evidence="1">
    <location>
        <begin position="95"/>
        <end position="126"/>
    </location>
</feature>
<evidence type="ECO:0000313" key="2">
    <source>
        <dbReference type="EMBL" id="PRH76501.1"/>
    </source>
</evidence>
<dbReference type="OrthoDB" id="4322759at2"/>
<feature type="compositionally biased region" description="Gly residues" evidence="1">
    <location>
        <begin position="70"/>
        <end position="79"/>
    </location>
</feature>
<keyword evidence="3" id="KW-1185">Reference proteome</keyword>
<reference evidence="2 3" key="1">
    <citation type="submission" date="2018-03" db="EMBL/GenBank/DDBJ databases">
        <title>Novel Streptomyces sp. from soil.</title>
        <authorList>
            <person name="Tan G.Y.A."/>
            <person name="Lee Z.Y."/>
        </authorList>
    </citation>
    <scope>NUCLEOTIDE SEQUENCE [LARGE SCALE GENOMIC DNA]</scope>
    <source>
        <strain evidence="2 3">ST5x</strain>
    </source>
</reference>
<dbReference type="Pfam" id="PF19650">
    <property type="entry name" value="DUF6153"/>
    <property type="match status" value="1"/>
</dbReference>
<evidence type="ECO:0000256" key="1">
    <source>
        <dbReference type="SAM" id="MobiDB-lite"/>
    </source>
</evidence>
<comment type="caution">
    <text evidence="2">The sequence shown here is derived from an EMBL/GenBank/DDBJ whole genome shotgun (WGS) entry which is preliminary data.</text>
</comment>
<protein>
    <submittedName>
        <fullName evidence="2">Uncharacterized protein</fullName>
    </submittedName>
</protein>